<dbReference type="GO" id="GO:0055085">
    <property type="term" value="P:transmembrane transport"/>
    <property type="evidence" value="ECO:0007669"/>
    <property type="project" value="InterPro"/>
</dbReference>
<evidence type="ECO:0000256" key="1">
    <source>
        <dbReference type="ARBA" id="ARBA00022729"/>
    </source>
</evidence>
<protein>
    <submittedName>
        <fullName evidence="3">TRAP-type C4-dicarboxylate transport system, substrate-binding protein</fullName>
    </submittedName>
</protein>
<dbReference type="PANTHER" id="PTHR33376">
    <property type="match status" value="1"/>
</dbReference>
<dbReference type="Proteomes" id="UP000242763">
    <property type="component" value="Unassembled WGS sequence"/>
</dbReference>
<accession>A0A1I3LPB0</accession>
<gene>
    <name evidence="3" type="ORF">SAMN03080618_01568</name>
</gene>
<dbReference type="Gene3D" id="3.40.190.170">
    <property type="entry name" value="Bacterial extracellular solute-binding protein, family 7"/>
    <property type="match status" value="1"/>
</dbReference>
<keyword evidence="4" id="KW-1185">Reference proteome</keyword>
<dbReference type="Pfam" id="PF03480">
    <property type="entry name" value="DctP"/>
    <property type="match status" value="1"/>
</dbReference>
<evidence type="ECO:0000313" key="4">
    <source>
        <dbReference type="Proteomes" id="UP000242763"/>
    </source>
</evidence>
<organism evidence="3 4">
    <name type="scientific">Aquamicrobium aerolatum DSM 21857</name>
    <dbReference type="NCBI Taxonomy" id="1121003"/>
    <lineage>
        <taxon>Bacteria</taxon>
        <taxon>Pseudomonadati</taxon>
        <taxon>Pseudomonadota</taxon>
        <taxon>Alphaproteobacteria</taxon>
        <taxon>Hyphomicrobiales</taxon>
        <taxon>Phyllobacteriaceae</taxon>
        <taxon>Aerobium</taxon>
    </lineage>
</organism>
<dbReference type="PANTHER" id="PTHR33376:SF15">
    <property type="entry name" value="BLL6794 PROTEIN"/>
    <property type="match status" value="1"/>
</dbReference>
<dbReference type="NCBIfam" id="NF037995">
    <property type="entry name" value="TRAP_S1"/>
    <property type="match status" value="1"/>
</dbReference>
<dbReference type="STRING" id="1121003.SAMN03080618_01568"/>
<evidence type="ECO:0000313" key="3">
    <source>
        <dbReference type="EMBL" id="SFI86561.1"/>
    </source>
</evidence>
<reference evidence="4" key="1">
    <citation type="submission" date="2016-10" db="EMBL/GenBank/DDBJ databases">
        <authorList>
            <person name="Varghese N."/>
            <person name="Submissions S."/>
        </authorList>
    </citation>
    <scope>NUCLEOTIDE SEQUENCE [LARGE SCALE GENOMIC DNA]</scope>
    <source>
        <strain evidence="4">DSM 21857</strain>
    </source>
</reference>
<dbReference type="InterPro" id="IPR038404">
    <property type="entry name" value="TRAP_DctP_sf"/>
</dbReference>
<evidence type="ECO:0000256" key="2">
    <source>
        <dbReference type="SAM" id="SignalP"/>
    </source>
</evidence>
<sequence>MKFRMPMTAIAAALAASVAMPAAAAEINATVVNGHPPVFLWVKHLTETFIPTVNKELEGTDYSFKWTEAYGGTLAAVGGELEAIEDGLAEIGAVPTVFEPTALPLQNVSYFTPFGTPDAQIVIDAVDKLHQDIPGMIGSWEKYNAEYLGGGFALDNYVLMTNFPVESMDDLKGHKIGAPGAAVNWVEGTGAVGVAGNLTTYYNDIQTGVFDGTIVFPTAAAPAKLQEVAKHILVTDFGAQYAGTLVANKEWYDDQPEVVQNALRTAAAAYTKAYIAEQTQRVEAALKQMEDGGAIITKLSDENRAKWAAALPQIADAWAKNADEQGLPGSEVLDAYIGQLKDAGVSLGRDWTQR</sequence>
<feature type="chain" id="PRO_5017304961" evidence="2">
    <location>
        <begin position="25"/>
        <end position="354"/>
    </location>
</feature>
<name>A0A1I3LPB0_9HYPH</name>
<keyword evidence="1 2" id="KW-0732">Signal</keyword>
<feature type="signal peptide" evidence="2">
    <location>
        <begin position="1"/>
        <end position="24"/>
    </location>
</feature>
<dbReference type="AlphaFoldDB" id="A0A1I3LPB0"/>
<dbReference type="CDD" id="cd13666">
    <property type="entry name" value="PBP2_TRAP_DctP_like_1"/>
    <property type="match status" value="1"/>
</dbReference>
<proteinExistence type="predicted"/>
<dbReference type="EMBL" id="FORF01000007">
    <property type="protein sequence ID" value="SFI86561.1"/>
    <property type="molecule type" value="Genomic_DNA"/>
</dbReference>
<dbReference type="InterPro" id="IPR018389">
    <property type="entry name" value="DctP_fam"/>
</dbReference>